<evidence type="ECO:0000256" key="1">
    <source>
        <dbReference type="SAM" id="SignalP"/>
    </source>
</evidence>
<dbReference type="Pfam" id="PF13472">
    <property type="entry name" value="Lipase_GDSL_2"/>
    <property type="match status" value="1"/>
</dbReference>
<comment type="caution">
    <text evidence="3">The sequence shown here is derived from an EMBL/GenBank/DDBJ whole genome shotgun (WGS) entry which is preliminary data.</text>
</comment>
<evidence type="ECO:0000313" key="3">
    <source>
        <dbReference type="EMBL" id="GEO32626.1"/>
    </source>
</evidence>
<evidence type="ECO:0000259" key="2">
    <source>
        <dbReference type="Pfam" id="PF13472"/>
    </source>
</evidence>
<dbReference type="InterPro" id="IPR036514">
    <property type="entry name" value="SGNH_hydro_sf"/>
</dbReference>
<sequence>MKRIVSVLTTAATTIAATAVLVLTGPAASAAVDPFGLDPRVAPSRPIYLALGDSLAAGQASVAPTGSAGRSTVLQWRARGFVAQLHQDLQQDLDCREDRPRGADRDGCLRLQLVNMSRTGIPGGPGGVTTATVLQPGDQLDRAVALITERNGNASARDDVEVVSVTVGGNDLFGAAVAACVQSPRPDLTCATALATTFQGFASRYDEILGDLRAAGGEDLVLLTTTYYNPLPFCDLGAADPARATALGNWILEGGTLPGLGTLETGFNDLVRGLSAEHGAVVADTFGTVGAGDFVGGADCVHPDAEGHAKIADVFAEAFRE</sequence>
<dbReference type="SUPFAM" id="SSF52266">
    <property type="entry name" value="SGNH hydrolase"/>
    <property type="match status" value="1"/>
</dbReference>
<reference evidence="3 4" key="1">
    <citation type="submission" date="2019-07" db="EMBL/GenBank/DDBJ databases">
        <title>Whole genome shotgun sequence of Cellulomonas aerilata NBRC 106308.</title>
        <authorList>
            <person name="Hosoyama A."/>
            <person name="Uohara A."/>
            <person name="Ohji S."/>
            <person name="Ichikawa N."/>
        </authorList>
    </citation>
    <scope>NUCLEOTIDE SEQUENCE [LARGE SCALE GENOMIC DNA]</scope>
    <source>
        <strain evidence="3 4">NBRC 106308</strain>
    </source>
</reference>
<gene>
    <name evidence="3" type="ORF">CAE01nite_03510</name>
</gene>
<dbReference type="Gene3D" id="3.40.50.1110">
    <property type="entry name" value="SGNH hydrolase"/>
    <property type="match status" value="1"/>
</dbReference>
<protein>
    <recommendedName>
        <fullName evidence="2">SGNH hydrolase-type esterase domain-containing protein</fullName>
    </recommendedName>
</protein>
<accession>A0A512D821</accession>
<keyword evidence="1" id="KW-0732">Signal</keyword>
<dbReference type="Proteomes" id="UP000321181">
    <property type="component" value="Unassembled WGS sequence"/>
</dbReference>
<name>A0A512D821_9CELL</name>
<dbReference type="InterPro" id="IPR013830">
    <property type="entry name" value="SGNH_hydro"/>
</dbReference>
<feature type="chain" id="PRO_5021723435" description="SGNH hydrolase-type esterase domain-containing protein" evidence="1">
    <location>
        <begin position="31"/>
        <end position="321"/>
    </location>
</feature>
<proteinExistence type="predicted"/>
<feature type="signal peptide" evidence="1">
    <location>
        <begin position="1"/>
        <end position="30"/>
    </location>
</feature>
<dbReference type="EMBL" id="BJYY01000001">
    <property type="protein sequence ID" value="GEO32626.1"/>
    <property type="molecule type" value="Genomic_DNA"/>
</dbReference>
<organism evidence="3 4">
    <name type="scientific">Cellulomonas aerilata</name>
    <dbReference type="NCBI Taxonomy" id="515326"/>
    <lineage>
        <taxon>Bacteria</taxon>
        <taxon>Bacillati</taxon>
        <taxon>Actinomycetota</taxon>
        <taxon>Actinomycetes</taxon>
        <taxon>Micrococcales</taxon>
        <taxon>Cellulomonadaceae</taxon>
        <taxon>Cellulomonas</taxon>
    </lineage>
</organism>
<keyword evidence="4" id="KW-1185">Reference proteome</keyword>
<feature type="domain" description="SGNH hydrolase-type esterase" evidence="2">
    <location>
        <begin position="50"/>
        <end position="309"/>
    </location>
</feature>
<evidence type="ECO:0000313" key="4">
    <source>
        <dbReference type="Proteomes" id="UP000321181"/>
    </source>
</evidence>
<dbReference type="AlphaFoldDB" id="A0A512D821"/>